<dbReference type="Proteomes" id="UP000622890">
    <property type="component" value="Unassembled WGS sequence"/>
</dbReference>
<dbReference type="SUPFAM" id="SSF46955">
    <property type="entry name" value="Putative DNA-binding domain"/>
    <property type="match status" value="1"/>
</dbReference>
<dbReference type="CDD" id="cd01104">
    <property type="entry name" value="HTH_MlrA-CarA"/>
    <property type="match status" value="1"/>
</dbReference>
<dbReference type="InterPro" id="IPR036594">
    <property type="entry name" value="Meth_synthase_dom"/>
</dbReference>
<dbReference type="GO" id="GO:0006355">
    <property type="term" value="P:regulation of DNA-templated transcription"/>
    <property type="evidence" value="ECO:0007669"/>
    <property type="project" value="InterPro"/>
</dbReference>
<dbReference type="RefSeq" id="WP_200590413.1">
    <property type="nucleotide sequence ID" value="NZ_JAEPBG010000001.1"/>
</dbReference>
<dbReference type="PROSITE" id="PS50937">
    <property type="entry name" value="HTH_MERR_2"/>
    <property type="match status" value="1"/>
</dbReference>
<dbReference type="PROSITE" id="PS51332">
    <property type="entry name" value="B12_BINDING"/>
    <property type="match status" value="1"/>
</dbReference>
<dbReference type="InterPro" id="IPR000551">
    <property type="entry name" value="MerR-type_HTH_dom"/>
</dbReference>
<evidence type="ECO:0000259" key="2">
    <source>
        <dbReference type="PROSITE" id="PS51332"/>
    </source>
</evidence>
<dbReference type="Gene3D" id="1.10.1240.10">
    <property type="entry name" value="Methionine synthase domain"/>
    <property type="match status" value="1"/>
</dbReference>
<dbReference type="SUPFAM" id="SSF52242">
    <property type="entry name" value="Cobalamin (vitamin B12)-binding domain"/>
    <property type="match status" value="1"/>
</dbReference>
<name>A0A934SNG5_9BURK</name>
<dbReference type="Gene3D" id="3.40.50.280">
    <property type="entry name" value="Cobalamin-binding domain"/>
    <property type="match status" value="1"/>
</dbReference>
<dbReference type="InterPro" id="IPR006158">
    <property type="entry name" value="Cobalamin-bd"/>
</dbReference>
<keyword evidence="4" id="KW-1185">Reference proteome</keyword>
<proteinExistence type="predicted"/>
<dbReference type="Gene3D" id="1.10.1660.10">
    <property type="match status" value="1"/>
</dbReference>
<feature type="domain" description="B12-binding" evidence="2">
    <location>
        <begin position="180"/>
        <end position="304"/>
    </location>
</feature>
<dbReference type="GO" id="GO:0046872">
    <property type="term" value="F:metal ion binding"/>
    <property type="evidence" value="ECO:0007669"/>
    <property type="project" value="InterPro"/>
</dbReference>
<comment type="caution">
    <text evidence="3">The sequence shown here is derived from an EMBL/GenBank/DDBJ whole genome shotgun (WGS) entry which is preliminary data.</text>
</comment>
<dbReference type="EMBL" id="JAEPBG010000001">
    <property type="protein sequence ID" value="MBK4733680.1"/>
    <property type="molecule type" value="Genomic_DNA"/>
</dbReference>
<gene>
    <name evidence="3" type="ORF">JJB74_03540</name>
</gene>
<evidence type="ECO:0000259" key="1">
    <source>
        <dbReference type="PROSITE" id="PS50937"/>
    </source>
</evidence>
<reference evidence="3" key="1">
    <citation type="submission" date="2021-01" db="EMBL/GenBank/DDBJ databases">
        <title>Genome sequence of strain Noviherbaspirillum sp. DKR-6.</title>
        <authorList>
            <person name="Chaudhary D.K."/>
        </authorList>
    </citation>
    <scope>NUCLEOTIDE SEQUENCE</scope>
    <source>
        <strain evidence="3">DKR-6</strain>
    </source>
</reference>
<dbReference type="Pfam" id="PF13411">
    <property type="entry name" value="MerR_1"/>
    <property type="match status" value="1"/>
</dbReference>
<dbReference type="InterPro" id="IPR009061">
    <property type="entry name" value="DNA-bd_dom_put_sf"/>
</dbReference>
<protein>
    <submittedName>
        <fullName evidence="3">MerR family transcriptional regulator</fullName>
    </submittedName>
</protein>
<accession>A0A934SNG5</accession>
<dbReference type="AlphaFoldDB" id="A0A934SNG5"/>
<dbReference type="GO" id="GO:0003677">
    <property type="term" value="F:DNA binding"/>
    <property type="evidence" value="ECO:0007669"/>
    <property type="project" value="InterPro"/>
</dbReference>
<organism evidence="3 4">
    <name type="scientific">Noviherbaspirillum pedocola</name>
    <dbReference type="NCBI Taxonomy" id="2801341"/>
    <lineage>
        <taxon>Bacteria</taxon>
        <taxon>Pseudomonadati</taxon>
        <taxon>Pseudomonadota</taxon>
        <taxon>Betaproteobacteria</taxon>
        <taxon>Burkholderiales</taxon>
        <taxon>Oxalobacteraceae</taxon>
        <taxon>Noviherbaspirillum</taxon>
    </lineage>
</organism>
<feature type="domain" description="HTH merR-type" evidence="1">
    <location>
        <begin position="9"/>
        <end position="66"/>
    </location>
</feature>
<evidence type="ECO:0000313" key="3">
    <source>
        <dbReference type="EMBL" id="MBK4733680.1"/>
    </source>
</evidence>
<sequence>MNSKVLDTALSIAAVERDTGLGKDTLRVWERRYGFPSPLRDSNGERLYSMQQVERLRLIKRLMDHGHRPGKLVPASDEELQRLCEVCEPPRAAATGGPVRDVLGLLRGNDVAALRLTLNQMMLRQGMQDFVLNTVPELNREVGDAWMRGELHIFEEHLYTEQIGMVLRQGIVNLPSGAGSPRILLTTVPEEQHGLGLLMAEALLALEGACCVSLGTQTPLADIRMAALSHGADIVALSFSAVYPARRIAPLLAELRGMLPEHIDIWSGGAGSARVNAADGIVPLLDMPSALIALATWRARRASL</sequence>
<dbReference type="SMART" id="SM00422">
    <property type="entry name" value="HTH_MERR"/>
    <property type="match status" value="1"/>
</dbReference>
<dbReference type="GO" id="GO:0031419">
    <property type="term" value="F:cobalamin binding"/>
    <property type="evidence" value="ECO:0007669"/>
    <property type="project" value="InterPro"/>
</dbReference>
<evidence type="ECO:0000313" key="4">
    <source>
        <dbReference type="Proteomes" id="UP000622890"/>
    </source>
</evidence>
<dbReference type="InterPro" id="IPR036724">
    <property type="entry name" value="Cobalamin-bd_sf"/>
</dbReference>